<keyword evidence="7" id="KW-0407">Ion channel</keyword>
<sequence>MSVWFNTRLLQCMFPEPCLVLSMCSSCLTNTVNAVMTSLPSSFIPVCRPPELPAEAGQHLVRQPADTGEVQLVQARSHRHSHHIFYPVLAICYWFAPKTKVGDFLRCPCVKFIGQTMSFITFLLMILISTAMEWPSVHKNLSTFTQVYIHYEVFRNRTGVWPADFVVRTFQPEIIHLLMSIWIVGTNGLAEVKQLYGDGLLNYFDSLYNYLDTAVLSLYVASFTLRYFTITMVNLSLEYFVDAKPWNDLFEGRPEPEQRLYWLIADRFYWNSYDPHNVAEAMFALANIISFARVSFVLPANELFGPMQISLARMITDILKFGVIFLVLFLAFLVGLHNLYWYYPKAVRKTVELFENNVTTIAERYFGIPDVTFRTVFWSMLGRGEPSVVELGDYENYFVQNVGYWIFGCYNVAIVIVLLNMLIAMMSRSFDIIQAEADTEWKFARTKLYMEYISGESTLPVPFNIVPSPKCFLNLLQRVCSLFRRKKELPPVGHPGRIKDIEMFPSSNGNQDSQIQQGWETPGARNAGIKRFQERMGTTNGFVRNDSDPNLYASENLTYKRVMKRIVKRFIFDTQREDDTKEADIDELKQDISSFRYEMLNQLNVHQNMSQQASERLEHLSTRMEQLVRQQDILLKCFLKGIHSGDFSTDPGGGNRGGSSCTARGGLGGGRGAEGDVYIITPGDRDDTSPCGSPIGPISPHSPSHRSPFSFAPSDLSYACADLTNAGDVRSAGSSRSSSRKLHGIPEEDKARVDFRAYRSLSARCPAREDGDRRDRRGSEPPPSPFRRRDPARSPLDVKVEFRTPKVLDERGGASVRSSDSAACTSQTSGGPADDGDAVAVETVVVVGMNVTGVTIVTNARDVTQVTPWTVTETTTTRTRSSSDCDFSVIVCYQLCRHILFFRSGHEHKPQQQWSVWEVACDVKRLLLTVGE</sequence>
<name>A0A2T7PNW3_POMCA</name>
<dbReference type="OrthoDB" id="2373987at2759"/>
<dbReference type="AlphaFoldDB" id="A0A2T7PNW3"/>
<evidence type="ECO:0000313" key="11">
    <source>
        <dbReference type="EMBL" id="PVD35108.1"/>
    </source>
</evidence>
<dbReference type="GO" id="GO:0070679">
    <property type="term" value="F:inositol 1,4,5 trisphosphate binding"/>
    <property type="evidence" value="ECO:0007669"/>
    <property type="project" value="TreeGrafter"/>
</dbReference>
<gene>
    <name evidence="11" type="ORF">C0Q70_06389</name>
</gene>
<keyword evidence="12" id="KW-1185">Reference proteome</keyword>
<feature type="compositionally biased region" description="Basic and acidic residues" evidence="8">
    <location>
        <begin position="787"/>
        <end position="812"/>
    </location>
</feature>
<feature type="compositionally biased region" description="Low complexity" evidence="8">
    <location>
        <begin position="689"/>
        <end position="709"/>
    </location>
</feature>
<evidence type="ECO:0000256" key="2">
    <source>
        <dbReference type="ARBA" id="ARBA00022448"/>
    </source>
</evidence>
<dbReference type="Proteomes" id="UP000245119">
    <property type="component" value="Linkage Group LG3"/>
</dbReference>
<keyword evidence="4 9" id="KW-1133">Transmembrane helix</keyword>
<evidence type="ECO:0000256" key="3">
    <source>
        <dbReference type="ARBA" id="ARBA00022692"/>
    </source>
</evidence>
<feature type="compositionally biased region" description="Basic and acidic residues" evidence="8">
    <location>
        <begin position="766"/>
        <end position="779"/>
    </location>
</feature>
<evidence type="ECO:0000259" key="10">
    <source>
        <dbReference type="Pfam" id="PF00520"/>
    </source>
</evidence>
<dbReference type="GO" id="GO:0005886">
    <property type="term" value="C:plasma membrane"/>
    <property type="evidence" value="ECO:0007669"/>
    <property type="project" value="TreeGrafter"/>
</dbReference>
<feature type="transmembrane region" description="Helical" evidence="9">
    <location>
        <begin position="402"/>
        <end position="423"/>
    </location>
</feature>
<evidence type="ECO:0000256" key="4">
    <source>
        <dbReference type="ARBA" id="ARBA00022989"/>
    </source>
</evidence>
<dbReference type="GO" id="GO:0051480">
    <property type="term" value="P:regulation of cytosolic calcium ion concentration"/>
    <property type="evidence" value="ECO:0007669"/>
    <property type="project" value="TreeGrafter"/>
</dbReference>
<reference evidence="11 12" key="1">
    <citation type="submission" date="2018-04" db="EMBL/GenBank/DDBJ databases">
        <title>The genome of golden apple snail Pomacea canaliculata provides insight into stress tolerance and invasive adaptation.</title>
        <authorList>
            <person name="Liu C."/>
            <person name="Liu B."/>
            <person name="Ren Y."/>
            <person name="Zhang Y."/>
            <person name="Wang H."/>
            <person name="Li S."/>
            <person name="Jiang F."/>
            <person name="Yin L."/>
            <person name="Zhang G."/>
            <person name="Qian W."/>
            <person name="Fan W."/>
        </authorList>
    </citation>
    <scope>NUCLEOTIDE SEQUENCE [LARGE SCALE GENOMIC DNA]</scope>
    <source>
        <strain evidence="11">SZHN2017</strain>
        <tissue evidence="11">Muscle</tissue>
    </source>
</reference>
<dbReference type="PRINTS" id="PR01097">
    <property type="entry name" value="TRNSRECEPTRP"/>
</dbReference>
<comment type="subcellular location">
    <subcellularLocation>
        <location evidence="1">Membrane</location>
        <topology evidence="1">Multi-pass membrane protein</topology>
    </subcellularLocation>
</comment>
<evidence type="ECO:0000256" key="7">
    <source>
        <dbReference type="ARBA" id="ARBA00023303"/>
    </source>
</evidence>
<dbReference type="InterPro" id="IPR002153">
    <property type="entry name" value="TRPC_channel"/>
</dbReference>
<keyword evidence="3 9" id="KW-0812">Transmembrane</keyword>
<protein>
    <recommendedName>
        <fullName evidence="10">Ion transport domain-containing protein</fullName>
    </recommendedName>
</protein>
<evidence type="ECO:0000256" key="5">
    <source>
        <dbReference type="ARBA" id="ARBA00023065"/>
    </source>
</evidence>
<keyword evidence="6 9" id="KW-0472">Membrane</keyword>
<dbReference type="Pfam" id="PF00520">
    <property type="entry name" value="Ion_trans"/>
    <property type="match status" value="1"/>
</dbReference>
<keyword evidence="2" id="KW-0813">Transport</keyword>
<comment type="caution">
    <text evidence="11">The sequence shown here is derived from an EMBL/GenBank/DDBJ whole genome shotgun (WGS) entry which is preliminary data.</text>
</comment>
<evidence type="ECO:0000256" key="6">
    <source>
        <dbReference type="ARBA" id="ARBA00023136"/>
    </source>
</evidence>
<feature type="domain" description="Ion transport" evidence="10">
    <location>
        <begin position="175"/>
        <end position="436"/>
    </location>
</feature>
<feature type="region of interest" description="Disordered" evidence="8">
    <location>
        <begin position="764"/>
        <end position="835"/>
    </location>
</feature>
<proteinExistence type="predicted"/>
<dbReference type="InterPro" id="IPR005821">
    <property type="entry name" value="Ion_trans_dom"/>
</dbReference>
<dbReference type="GO" id="GO:0034703">
    <property type="term" value="C:cation channel complex"/>
    <property type="evidence" value="ECO:0007669"/>
    <property type="project" value="TreeGrafter"/>
</dbReference>
<dbReference type="GO" id="GO:0015279">
    <property type="term" value="F:store-operated calcium channel activity"/>
    <property type="evidence" value="ECO:0007669"/>
    <property type="project" value="TreeGrafter"/>
</dbReference>
<evidence type="ECO:0000313" key="12">
    <source>
        <dbReference type="Proteomes" id="UP000245119"/>
    </source>
</evidence>
<evidence type="ECO:0000256" key="8">
    <source>
        <dbReference type="SAM" id="MobiDB-lite"/>
    </source>
</evidence>
<dbReference type="PANTHER" id="PTHR10117:SF54">
    <property type="entry name" value="TRANSIENT RECEPTOR POTENTIAL-GAMMA PROTEIN"/>
    <property type="match status" value="1"/>
</dbReference>
<feature type="region of interest" description="Disordered" evidence="8">
    <location>
        <begin position="648"/>
        <end position="709"/>
    </location>
</feature>
<accession>A0A2T7PNW3</accession>
<feature type="transmembrane region" description="Helical" evidence="9">
    <location>
        <begin position="321"/>
        <end position="343"/>
    </location>
</feature>
<evidence type="ECO:0000256" key="9">
    <source>
        <dbReference type="SAM" id="Phobius"/>
    </source>
</evidence>
<feature type="compositionally biased region" description="Polar residues" evidence="8">
    <location>
        <begin position="816"/>
        <end position="830"/>
    </location>
</feature>
<dbReference type="EMBL" id="PZQS01000003">
    <property type="protein sequence ID" value="PVD35108.1"/>
    <property type="molecule type" value="Genomic_DNA"/>
</dbReference>
<organism evidence="11 12">
    <name type="scientific">Pomacea canaliculata</name>
    <name type="common">Golden apple snail</name>
    <dbReference type="NCBI Taxonomy" id="400727"/>
    <lineage>
        <taxon>Eukaryota</taxon>
        <taxon>Metazoa</taxon>
        <taxon>Spiralia</taxon>
        <taxon>Lophotrochozoa</taxon>
        <taxon>Mollusca</taxon>
        <taxon>Gastropoda</taxon>
        <taxon>Caenogastropoda</taxon>
        <taxon>Architaenioglossa</taxon>
        <taxon>Ampullarioidea</taxon>
        <taxon>Ampullariidae</taxon>
        <taxon>Pomacea</taxon>
    </lineage>
</organism>
<dbReference type="PANTHER" id="PTHR10117">
    <property type="entry name" value="TRANSIENT RECEPTOR POTENTIAL CHANNEL"/>
    <property type="match status" value="1"/>
</dbReference>
<keyword evidence="5" id="KW-0406">Ion transport</keyword>
<evidence type="ECO:0000256" key="1">
    <source>
        <dbReference type="ARBA" id="ARBA00004141"/>
    </source>
</evidence>